<evidence type="ECO:0008006" key="4">
    <source>
        <dbReference type="Google" id="ProtNLM"/>
    </source>
</evidence>
<reference evidence="3" key="1">
    <citation type="journal article" date="2019" name="Int. J. Syst. Evol. Microbiol.">
        <title>The Global Catalogue of Microorganisms (GCM) 10K type strain sequencing project: providing services to taxonomists for standard genome sequencing and annotation.</title>
        <authorList>
            <consortium name="The Broad Institute Genomics Platform"/>
            <consortium name="The Broad Institute Genome Sequencing Center for Infectious Disease"/>
            <person name="Wu L."/>
            <person name="Ma J."/>
        </authorList>
    </citation>
    <scope>NUCLEOTIDE SEQUENCE [LARGE SCALE GENOMIC DNA]</scope>
    <source>
        <strain evidence="3">CECT 7069</strain>
    </source>
</reference>
<evidence type="ECO:0000256" key="1">
    <source>
        <dbReference type="SAM" id="Phobius"/>
    </source>
</evidence>
<accession>A0ABT8BDS8</accession>
<evidence type="ECO:0000313" key="3">
    <source>
        <dbReference type="Proteomes" id="UP001224644"/>
    </source>
</evidence>
<sequence length="40" mass="4289">MTRSSPLPRPSLFQAGAPLRFVVAALLAALLWGAILWILA</sequence>
<feature type="transmembrane region" description="Helical" evidence="1">
    <location>
        <begin position="21"/>
        <end position="39"/>
    </location>
</feature>
<keyword evidence="1" id="KW-0812">Transmembrane</keyword>
<evidence type="ECO:0000313" key="2">
    <source>
        <dbReference type="EMBL" id="MDN3589463.1"/>
    </source>
</evidence>
<keyword evidence="1" id="KW-0472">Membrane</keyword>
<organism evidence="2 3">
    <name type="scientific">Methylobacterium adhaesivum</name>
    <dbReference type="NCBI Taxonomy" id="333297"/>
    <lineage>
        <taxon>Bacteria</taxon>
        <taxon>Pseudomonadati</taxon>
        <taxon>Pseudomonadota</taxon>
        <taxon>Alphaproteobacteria</taxon>
        <taxon>Hyphomicrobiales</taxon>
        <taxon>Methylobacteriaceae</taxon>
        <taxon>Methylobacterium</taxon>
    </lineage>
</organism>
<proteinExistence type="predicted"/>
<protein>
    <recommendedName>
        <fullName evidence="4">ABC transporter permease</fullName>
    </recommendedName>
</protein>
<gene>
    <name evidence="2" type="ORF">QWZ12_02430</name>
</gene>
<dbReference type="RefSeq" id="WP_283207169.1">
    <property type="nucleotide sequence ID" value="NZ_BPQD01000007.1"/>
</dbReference>
<comment type="caution">
    <text evidence="2">The sequence shown here is derived from an EMBL/GenBank/DDBJ whole genome shotgun (WGS) entry which is preliminary data.</text>
</comment>
<keyword evidence="3" id="KW-1185">Reference proteome</keyword>
<keyword evidence="1" id="KW-1133">Transmembrane helix</keyword>
<name>A0ABT8BDS8_9HYPH</name>
<dbReference type="EMBL" id="JAUFPX010000002">
    <property type="protein sequence ID" value="MDN3589463.1"/>
    <property type="molecule type" value="Genomic_DNA"/>
</dbReference>
<dbReference type="Proteomes" id="UP001224644">
    <property type="component" value="Unassembled WGS sequence"/>
</dbReference>